<evidence type="ECO:0000313" key="2">
    <source>
        <dbReference type="Proteomes" id="UP001239111"/>
    </source>
</evidence>
<keyword evidence="2" id="KW-1185">Reference proteome</keyword>
<name>A0ACC2PUJ9_9HYME</name>
<dbReference type="Proteomes" id="UP001239111">
    <property type="component" value="Chromosome 1"/>
</dbReference>
<organism evidence="1 2">
    <name type="scientific">Eretmocerus hayati</name>
    <dbReference type="NCBI Taxonomy" id="131215"/>
    <lineage>
        <taxon>Eukaryota</taxon>
        <taxon>Metazoa</taxon>
        <taxon>Ecdysozoa</taxon>
        <taxon>Arthropoda</taxon>
        <taxon>Hexapoda</taxon>
        <taxon>Insecta</taxon>
        <taxon>Pterygota</taxon>
        <taxon>Neoptera</taxon>
        <taxon>Endopterygota</taxon>
        <taxon>Hymenoptera</taxon>
        <taxon>Apocrita</taxon>
        <taxon>Proctotrupomorpha</taxon>
        <taxon>Chalcidoidea</taxon>
        <taxon>Aphelinidae</taxon>
        <taxon>Aphelininae</taxon>
        <taxon>Eretmocerus</taxon>
    </lineage>
</organism>
<evidence type="ECO:0000313" key="1">
    <source>
        <dbReference type="EMBL" id="KAJ8686052.1"/>
    </source>
</evidence>
<dbReference type="EMBL" id="CM056741">
    <property type="protein sequence ID" value="KAJ8686052.1"/>
    <property type="molecule type" value="Genomic_DNA"/>
</dbReference>
<comment type="caution">
    <text evidence="1">The sequence shown here is derived from an EMBL/GenBank/DDBJ whole genome shotgun (WGS) entry which is preliminary data.</text>
</comment>
<proteinExistence type="predicted"/>
<protein>
    <submittedName>
        <fullName evidence="1">Uncharacterized protein</fullName>
    </submittedName>
</protein>
<gene>
    <name evidence="1" type="ORF">QAD02_021845</name>
</gene>
<sequence length="1382" mass="158316">MVTKSSLRKNIMAICSDRTDEESRNVTSRIEGVDDLVNVKARYHTDCYPRFNDFRPTIKDGKAVDDELESVLKFIISFITENKDECQFSVNEILEKYEGKNQFDLDFIMKKLRKYFHDDLVCHLVQKNKDDPNKQLIVTFLRRSKKILTDSWYQNKKKNTTEERMRIVETAAEIIQEDIRAKLYDTQIYKSPSEFVVDAVSDIPLTLLRFLDIIIKTNKKDSESQKWNNRTCFIAHSLISSARPRSFISCVLLGLSTMIYKKHASRDLIESLAYIGVCSSYNETLRFESSILSTPEKLSFNSDSYVQFVYDNADHNTKTIDGKNTFHAMGGIMIVTPKASVTTENEIERVKKPPSAEVLGQFGFVPVKSFSMPSESRMDRIKMSRIQFPDGESVLNYFGAQDLTWLFSRFLRPSTAKGWNAFKESMNSGSYELSRIIPVEFVNNPPTEYDTILTVLLEAARKGTARGQKHVFVTFDLPLYMKAKFILSNRNPDGDELDCIILRLGGFHTTISYGGSVGYIMEGSGLKETLELIYAENSIDYIMKGKMYARSVRAHKIVLISLTHLVFDTIFFTEQELLFLNDLLSNLDNSDYDFDEAFSKEEMKIIISKFHLACETLQKKSPTAKLWIQYISLIMIMLKFIEAERSGNWPLHLAATKQMIPIFHCTGHHHYAKAAHLYLQDMMCLKDVMSAEEYELFVVRAYFTSRRSDKFWSGIWTDMTIEQVLMRAMKTSGGLTHGRGITDSVLARWILSMIIMNDVTRAMEQFCNNTYVSSEQHVDARKSSILRDAKDLAKVHSYLMIHNPFDVTELEYVTSISSGLVGDSRVNCQNAFEIGKKLLDSTYDVEFGKCKFARKNNLITLASRKNTVKVGSDKVRIDSTLIFQRMTTQIESQQDMMKYLCYELAPYPKSLFDDDGLLKTAKSKFYENFTPIEGTLDLSDAKYVVDGGFLIHKIPWQQNERVDDILGKYVQYVRKNFSQNTTIIFDGYPDELQRHHVKSFERSRRLKQNQVRDVILVKDMNMPLPKDKFLLNERNKKRLINLLMKALDDAGYPSEQADEDADVMIVTTALKTHRQTPNCPTVIVGEDIDLLVILTQLSQHMDQIYFFKPARPKIPGRYYSKSSFRHPDLLSIVCFLHAFCGCDTTSAFYGKGKNSIVKLFKGNKNIQDLAQCFNDPFDEKKVTENGIKIICKLYDEKDETFNLNDLRYKLYIRKTASKSFKLENLPPTNSVAEQHCLRVYLQVQLWLGENTELQASSLGWQLSEDGMRPMFSKSDSLIPQDLIKRISCSCKGGCRTAICSCVKHGVPCTELCSKCHGATCENVREESIAIPIDDPNSSFVEDSVDIPSESGIIPSGIVDDDDDCIENDDNWDAYEHMLHDSN</sequence>
<accession>A0ACC2PUJ9</accession>
<reference evidence="1" key="1">
    <citation type="submission" date="2023-04" db="EMBL/GenBank/DDBJ databases">
        <title>A chromosome-level genome assembly of the parasitoid wasp Eretmocerus hayati.</title>
        <authorList>
            <person name="Zhong Y."/>
            <person name="Liu S."/>
            <person name="Liu Y."/>
        </authorList>
    </citation>
    <scope>NUCLEOTIDE SEQUENCE</scope>
    <source>
        <strain evidence="1">ZJU_SS_LIU_2023</strain>
    </source>
</reference>